<organism evidence="7 8">
    <name type="scientific">Raphanus sativus</name>
    <name type="common">Radish</name>
    <name type="synonym">Raphanus raphanistrum var. sativus</name>
    <dbReference type="NCBI Taxonomy" id="3726"/>
    <lineage>
        <taxon>Eukaryota</taxon>
        <taxon>Viridiplantae</taxon>
        <taxon>Streptophyta</taxon>
        <taxon>Embryophyta</taxon>
        <taxon>Tracheophyta</taxon>
        <taxon>Spermatophyta</taxon>
        <taxon>Magnoliopsida</taxon>
        <taxon>eudicotyledons</taxon>
        <taxon>Gunneridae</taxon>
        <taxon>Pentapetalae</taxon>
        <taxon>rosids</taxon>
        <taxon>malvids</taxon>
        <taxon>Brassicales</taxon>
        <taxon>Brassicaceae</taxon>
        <taxon>Brassiceae</taxon>
        <taxon>Raphanus</taxon>
    </lineage>
</organism>
<comment type="function">
    <text evidence="4">Catalyzes the reduction of fatty acyl-CoA to fatty alcohols.</text>
</comment>
<dbReference type="GeneID" id="108816410"/>
<evidence type="ECO:0000259" key="6">
    <source>
        <dbReference type="Pfam" id="PF07993"/>
    </source>
</evidence>
<dbReference type="EC" id="1.2.1.84" evidence="4"/>
<dbReference type="CDD" id="cd05236">
    <property type="entry name" value="FAR-N_SDR_e"/>
    <property type="match status" value="1"/>
</dbReference>
<dbReference type="KEGG" id="rsz:108816410"/>
<dbReference type="InterPro" id="IPR026055">
    <property type="entry name" value="FAR"/>
</dbReference>
<dbReference type="GO" id="GO:0080019">
    <property type="term" value="F:alcohol-forming very long-chain fatty acyl-CoA reductase activity"/>
    <property type="evidence" value="ECO:0007669"/>
    <property type="project" value="InterPro"/>
</dbReference>
<dbReference type="InterPro" id="IPR036291">
    <property type="entry name" value="NAD(P)-bd_dom_sf"/>
</dbReference>
<dbReference type="SUPFAM" id="SSF51735">
    <property type="entry name" value="NAD(P)-binding Rossmann-fold domains"/>
    <property type="match status" value="1"/>
</dbReference>
<evidence type="ECO:0000256" key="3">
    <source>
        <dbReference type="ARBA" id="ARBA00023098"/>
    </source>
</evidence>
<keyword evidence="7" id="KW-1185">Reference proteome</keyword>
<dbReference type="GO" id="GO:0035336">
    <property type="term" value="P:long-chain fatty-acyl-CoA metabolic process"/>
    <property type="evidence" value="ECO:0007669"/>
    <property type="project" value="TreeGrafter"/>
</dbReference>
<dbReference type="Gene3D" id="3.40.50.720">
    <property type="entry name" value="NAD(P)-binding Rossmann-like Domain"/>
    <property type="match status" value="1"/>
</dbReference>
<comment type="similarity">
    <text evidence="1 4">Belongs to the fatty acyl-CoA reductase family.</text>
</comment>
<evidence type="ECO:0000313" key="7">
    <source>
        <dbReference type="Proteomes" id="UP000504610"/>
    </source>
</evidence>
<dbReference type="Pfam" id="PF03015">
    <property type="entry name" value="Sterile"/>
    <property type="match status" value="1"/>
</dbReference>
<gene>
    <name evidence="8" type="primary">LOC108816410</name>
</gene>
<reference evidence="8" key="2">
    <citation type="submission" date="2025-08" db="UniProtKB">
        <authorList>
            <consortium name="RefSeq"/>
        </authorList>
    </citation>
    <scope>IDENTIFICATION</scope>
    <source>
        <tissue evidence="8">Leaf</tissue>
    </source>
</reference>
<dbReference type="AlphaFoldDB" id="A0A6J0KBX4"/>
<dbReference type="Proteomes" id="UP000504610">
    <property type="component" value="Chromosome 7"/>
</dbReference>
<dbReference type="RefSeq" id="XP_018444489.1">
    <property type="nucleotide sequence ID" value="XM_018588987.2"/>
</dbReference>
<sequence length="491" mass="55676">MEPNRVQFLENKTLLVTGASGFLSKVFVERVLSLQPNVKKLYLLVRASDNKSAEQRLHEEVFEKDLFKVLRKNIGDEGLKALISEKVVPVPGDVTLSKMGVTDSNLLQDMMQEIDIVFHAAATTRFDERYDVALRINTFGALNVLNFAKKSVKAQLLLHVSTAYVCGEKTGLIQEIPFAMGDTLHGKNKVDINTEKQLVEQRLKQLVEQGCSEEETKHAMRDLGLKRAKLFGLPNTYAFTKVMGEMFLGHYRENMPIVVIRPSVITSTFLDPFPGWIEGVKTIDAGIVSYGKGMLKCLLVDQKTACDIIPVDMVANAMIATAAEHFHDSGSHTVYHVASSYRNPIIFKQIAEFMIRYFKKSPLLGRSGIPIVPKPPVFLSTMTMFRLYTGLHFKIPLKILGLLSKFLPSQFGDIYQRQNRKFEMTMRLVELYEPYLLFKGVFDDKNLEILRIKNEAEETNDLPGFSPKCIDWEDYFINTHFPGLVTHVLNK</sequence>
<evidence type="ECO:0000259" key="5">
    <source>
        <dbReference type="Pfam" id="PF03015"/>
    </source>
</evidence>
<dbReference type="GO" id="GO:0010345">
    <property type="term" value="P:suberin biosynthetic process"/>
    <property type="evidence" value="ECO:0007669"/>
    <property type="project" value="TreeGrafter"/>
</dbReference>
<dbReference type="CDD" id="cd09071">
    <property type="entry name" value="FAR_C"/>
    <property type="match status" value="1"/>
</dbReference>
<keyword evidence="3 4" id="KW-0443">Lipid metabolism</keyword>
<comment type="catalytic activity">
    <reaction evidence="4">
        <text>a long-chain fatty acyl-CoA + 2 NADPH + 2 H(+) = a long-chain primary fatty alcohol + 2 NADP(+) + CoA</text>
        <dbReference type="Rhea" id="RHEA:52716"/>
        <dbReference type="ChEBI" id="CHEBI:15378"/>
        <dbReference type="ChEBI" id="CHEBI:57287"/>
        <dbReference type="ChEBI" id="CHEBI:57783"/>
        <dbReference type="ChEBI" id="CHEBI:58349"/>
        <dbReference type="ChEBI" id="CHEBI:77396"/>
        <dbReference type="ChEBI" id="CHEBI:83139"/>
        <dbReference type="EC" id="1.2.1.84"/>
    </reaction>
</comment>
<dbReference type="PANTHER" id="PTHR11011:SF115">
    <property type="entry name" value="FATTY ACYL-COA REDUCTASE 7-RELATED"/>
    <property type="match status" value="1"/>
</dbReference>
<keyword evidence="4" id="KW-0521">NADP</keyword>
<name>A0A6J0KBX4_RAPSA</name>
<protein>
    <recommendedName>
        <fullName evidence="4">Fatty acyl-CoA reductase</fullName>
        <ecNumber evidence="4">1.2.1.84</ecNumber>
    </recommendedName>
</protein>
<accession>A0A6J0KBX4</accession>
<feature type="domain" description="Fatty acyl-CoA reductase C-terminal" evidence="5">
    <location>
        <begin position="395"/>
        <end position="490"/>
    </location>
</feature>
<evidence type="ECO:0000256" key="4">
    <source>
        <dbReference type="RuleBase" id="RU363097"/>
    </source>
</evidence>
<dbReference type="OrthoDB" id="429813at2759"/>
<reference evidence="7" key="1">
    <citation type="journal article" date="2019" name="Database">
        <title>The radish genome database (RadishGD): an integrated information resource for radish genomics.</title>
        <authorList>
            <person name="Yu H.J."/>
            <person name="Baek S."/>
            <person name="Lee Y.J."/>
            <person name="Cho A."/>
            <person name="Mun J.H."/>
        </authorList>
    </citation>
    <scope>NUCLEOTIDE SEQUENCE [LARGE SCALE GENOMIC DNA]</scope>
    <source>
        <strain evidence="7">cv. WK10039</strain>
    </source>
</reference>
<evidence type="ECO:0000256" key="1">
    <source>
        <dbReference type="ARBA" id="ARBA00005928"/>
    </source>
</evidence>
<evidence type="ECO:0000313" key="8">
    <source>
        <dbReference type="RefSeq" id="XP_018444489.1"/>
    </source>
</evidence>
<evidence type="ECO:0000256" key="2">
    <source>
        <dbReference type="ARBA" id="ARBA00022516"/>
    </source>
</evidence>
<dbReference type="Pfam" id="PF07993">
    <property type="entry name" value="NAD_binding_4"/>
    <property type="match status" value="1"/>
</dbReference>
<keyword evidence="4" id="KW-0560">Oxidoreductase</keyword>
<proteinExistence type="inferred from homology"/>
<feature type="domain" description="Thioester reductase (TE)" evidence="6">
    <location>
        <begin position="16"/>
        <end position="318"/>
    </location>
</feature>
<keyword evidence="2 4" id="KW-0444">Lipid biosynthesis</keyword>
<dbReference type="InterPro" id="IPR013120">
    <property type="entry name" value="FAR_NAD-bd"/>
</dbReference>
<dbReference type="GO" id="GO:0102965">
    <property type="term" value="F:alcohol-forming long-chain fatty acyl-CoA reductase activity"/>
    <property type="evidence" value="ECO:0007669"/>
    <property type="project" value="UniProtKB-EC"/>
</dbReference>
<dbReference type="PANTHER" id="PTHR11011">
    <property type="entry name" value="MALE STERILITY PROTEIN 2-RELATED"/>
    <property type="match status" value="1"/>
</dbReference>
<dbReference type="InterPro" id="IPR033640">
    <property type="entry name" value="FAR_C"/>
</dbReference>